<proteinExistence type="predicted"/>
<name>Q13BJ1_RHOPS</name>
<feature type="transmembrane region" description="Helical" evidence="1">
    <location>
        <begin position="84"/>
        <end position="106"/>
    </location>
</feature>
<dbReference type="KEGG" id="rpd:RPD_1310"/>
<evidence type="ECO:0000256" key="1">
    <source>
        <dbReference type="SAM" id="Phobius"/>
    </source>
</evidence>
<dbReference type="Proteomes" id="UP000001818">
    <property type="component" value="Chromosome"/>
</dbReference>
<keyword evidence="1" id="KW-0812">Transmembrane</keyword>
<keyword evidence="1" id="KW-1133">Transmembrane helix</keyword>
<dbReference type="STRING" id="316057.RPD_1310"/>
<dbReference type="AlphaFoldDB" id="Q13BJ1"/>
<evidence type="ECO:0000313" key="2">
    <source>
        <dbReference type="EMBL" id="ABE38548.1"/>
    </source>
</evidence>
<dbReference type="EMBL" id="CP000283">
    <property type="protein sequence ID" value="ABE38548.1"/>
    <property type="molecule type" value="Genomic_DNA"/>
</dbReference>
<dbReference type="HOGENOM" id="CLU_083880_0_0_5"/>
<organism evidence="2 3">
    <name type="scientific">Rhodopseudomonas palustris (strain BisB5)</name>
    <dbReference type="NCBI Taxonomy" id="316057"/>
    <lineage>
        <taxon>Bacteria</taxon>
        <taxon>Pseudomonadati</taxon>
        <taxon>Pseudomonadota</taxon>
        <taxon>Alphaproteobacteria</taxon>
        <taxon>Hyphomicrobiales</taxon>
        <taxon>Nitrobacteraceae</taxon>
        <taxon>Rhodopseudomonas</taxon>
    </lineage>
</organism>
<protein>
    <recommendedName>
        <fullName evidence="4">Anti-sigma factor</fullName>
    </recommendedName>
</protein>
<dbReference type="Gene3D" id="1.10.10.1320">
    <property type="entry name" value="Anti-sigma factor, zinc-finger domain"/>
    <property type="match status" value="1"/>
</dbReference>
<evidence type="ECO:0008006" key="4">
    <source>
        <dbReference type="Google" id="ProtNLM"/>
    </source>
</evidence>
<reference evidence="2 3" key="1">
    <citation type="submission" date="2006-03" db="EMBL/GenBank/DDBJ databases">
        <title>Complete sequence of Rhodopseudomonas palustris BisB5.</title>
        <authorList>
            <consortium name="US DOE Joint Genome Institute"/>
            <person name="Copeland A."/>
            <person name="Lucas S."/>
            <person name="Lapidus A."/>
            <person name="Barry K."/>
            <person name="Detter J.C."/>
            <person name="Glavina del Rio T."/>
            <person name="Hammon N."/>
            <person name="Israni S."/>
            <person name="Dalin E."/>
            <person name="Tice H."/>
            <person name="Pitluck S."/>
            <person name="Chain P."/>
            <person name="Malfatti S."/>
            <person name="Shin M."/>
            <person name="Vergez L."/>
            <person name="Schmutz J."/>
            <person name="Larimer F."/>
            <person name="Land M."/>
            <person name="Hauser L."/>
            <person name="Pelletier D.A."/>
            <person name="Kyrpides N."/>
            <person name="Lykidis A."/>
            <person name="Oda Y."/>
            <person name="Harwood C.S."/>
            <person name="Richardson P."/>
        </authorList>
    </citation>
    <scope>NUCLEOTIDE SEQUENCE [LARGE SCALE GENOMIC DNA]</scope>
    <source>
        <strain evidence="2 3">BisB5</strain>
    </source>
</reference>
<gene>
    <name evidence="2" type="ordered locus">RPD_1310</name>
</gene>
<evidence type="ECO:0000313" key="3">
    <source>
        <dbReference type="Proteomes" id="UP000001818"/>
    </source>
</evidence>
<accession>Q13BJ1</accession>
<dbReference type="eggNOG" id="COG5662">
    <property type="taxonomic scope" value="Bacteria"/>
</dbReference>
<dbReference type="InterPro" id="IPR041916">
    <property type="entry name" value="Anti_sigma_zinc_sf"/>
</dbReference>
<sequence>MAMTDPKIPVTEDELHAYVDGELPDERHGDVEAWLSSHPADAERVASWRAIAEALHARYDQVFDEPVPPRLQIDRLTNRPPRRWIAGAIAATLAAFIAGGGAGWFAHGAAATPSIFRNFTVDALDAHRLYVVEVRHPVEVEGSERAHLQQWLSKRVGYVVRAPELDGAGLKLVGGRLLPGPDAPAAFLMYESASGERFTLYTSRAKTDATQMRYASDNRDGALFWTDRGVGYVLSGPTDRDRLSEVAKQVYEQTDKSGG</sequence>
<keyword evidence="1" id="KW-0472">Membrane</keyword>